<dbReference type="VEuPathDB" id="VectorBase:ISCW020612"/>
<keyword evidence="5" id="KW-1185">Reference proteome</keyword>
<dbReference type="PANTHER" id="PTHR11360">
    <property type="entry name" value="MONOCARBOXYLATE TRANSPORTER"/>
    <property type="match status" value="1"/>
</dbReference>
<evidence type="ECO:0000256" key="2">
    <source>
        <dbReference type="SAM" id="Phobius"/>
    </source>
</evidence>
<dbReference type="PANTHER" id="PTHR11360:SF303">
    <property type="entry name" value="MAJOR FACILITATOR SUPERFAMILY (MFS) PROFILE DOMAIN-CONTAINING PROTEIN"/>
    <property type="match status" value="1"/>
</dbReference>
<reference evidence="3 5" key="1">
    <citation type="submission" date="2008-03" db="EMBL/GenBank/DDBJ databases">
        <title>Annotation of Ixodes scapularis.</title>
        <authorList>
            <consortium name="Ixodes scapularis Genome Project Consortium"/>
            <person name="Caler E."/>
            <person name="Hannick L.I."/>
            <person name="Bidwell S."/>
            <person name="Joardar V."/>
            <person name="Thiagarajan M."/>
            <person name="Amedeo P."/>
            <person name="Galinsky K.J."/>
            <person name="Schobel S."/>
            <person name="Inman J."/>
            <person name="Hostetler J."/>
            <person name="Miller J."/>
            <person name="Hammond M."/>
            <person name="Megy K."/>
            <person name="Lawson D."/>
            <person name="Kodira C."/>
            <person name="Sutton G."/>
            <person name="Meyer J."/>
            <person name="Hill C.A."/>
            <person name="Birren B."/>
            <person name="Nene V."/>
            <person name="Collins F."/>
            <person name="Alarcon-Chaidez F."/>
            <person name="Wikel S."/>
            <person name="Strausberg R."/>
        </authorList>
    </citation>
    <scope>NUCLEOTIDE SEQUENCE [LARGE SCALE GENOMIC DNA]</scope>
    <source>
        <strain evidence="5">Wikel</strain>
        <strain evidence="3">Wikel colony</strain>
    </source>
</reference>
<sequence>METSQRHGTEEINCSAKKHRLRRRQSPAGGVDTCWHIAAVAFLAQMLLAISDRNSGFLYVGYMDMFSIERKQAIWPQTIAFMVGCPAGLAVALFHRRFSLWTIGLTASTLAWVGPVAASFAPNIAWVTGAMGFLHGLGAGMFFVTMSMALLMYFDRYRGVANGIKSMGGTSSSLFFPKLLVFLNESYGFRGTLLLFGGIAMHLVVFSLLLKEPRWIKKRPHLTKKAKTPHKQESIADSHHETTSDVSTDIEPTQTKSPTLQLFLSGSFYVIIFSGLVIYYNQNIFFSTIIDFHLDKGFSMSDAALTMTYFAVAEIIGRLGLCFLADQGYIRRTSLLIVSFFFMGVSMFAVAQVRTLLLMQVCCLLLAVFYGSALTTQMVVIADYLGVDQLSLTYGLTGLIAVPLFLGNPFILGAFRDEMGSYDNMYRILSGFYVLNALLWLWLVWSGLRRNRTTYSVCNTDEVVPVPEHRTTVTKDDVTLKEVSVPQTVN</sequence>
<dbReference type="VEuPathDB" id="VectorBase:ISCI020612"/>
<feature type="transmembrane region" description="Helical" evidence="2">
    <location>
        <begin position="166"/>
        <end position="183"/>
    </location>
</feature>
<gene>
    <name evidence="3" type="ORF">IscW_ISCW020612</name>
</gene>
<dbReference type="InterPro" id="IPR036259">
    <property type="entry name" value="MFS_trans_sf"/>
</dbReference>
<evidence type="ECO:0000313" key="5">
    <source>
        <dbReference type="Proteomes" id="UP000001555"/>
    </source>
</evidence>
<dbReference type="EMBL" id="ABJB010482785">
    <property type="status" value="NOT_ANNOTATED_CDS"/>
    <property type="molecule type" value="Genomic_DNA"/>
</dbReference>
<dbReference type="SUPFAM" id="SSF103473">
    <property type="entry name" value="MFS general substrate transporter"/>
    <property type="match status" value="1"/>
</dbReference>
<keyword evidence="2" id="KW-1133">Transmembrane helix</keyword>
<dbReference type="InterPro" id="IPR050327">
    <property type="entry name" value="Proton-linked_MCT"/>
</dbReference>
<dbReference type="EMBL" id="ABJB011090315">
    <property type="status" value="NOT_ANNOTATED_CDS"/>
    <property type="molecule type" value="Genomic_DNA"/>
</dbReference>
<accession>B7Q082</accession>
<dbReference type="OrthoDB" id="6512614at2759"/>
<dbReference type="InParanoid" id="B7Q082"/>
<dbReference type="HOGENOM" id="CLU_001265_59_2_1"/>
<reference evidence="4" key="2">
    <citation type="submission" date="2020-05" db="UniProtKB">
        <authorList>
            <consortium name="EnsemblMetazoa"/>
        </authorList>
    </citation>
    <scope>IDENTIFICATION</scope>
    <source>
        <strain evidence="4">wikel</strain>
    </source>
</reference>
<feature type="transmembrane region" description="Helical" evidence="2">
    <location>
        <begin position="424"/>
        <end position="445"/>
    </location>
</feature>
<feature type="transmembrane region" description="Helical" evidence="2">
    <location>
        <begin position="300"/>
        <end position="321"/>
    </location>
</feature>
<keyword evidence="2" id="KW-0472">Membrane</keyword>
<dbReference type="FunFam" id="1.20.1250.20:FF:001089">
    <property type="entry name" value="Monocarboxylate transporter, putative"/>
    <property type="match status" value="1"/>
</dbReference>
<keyword evidence="2" id="KW-0812">Transmembrane</keyword>
<feature type="compositionally biased region" description="Basic and acidic residues" evidence="1">
    <location>
        <begin position="230"/>
        <end position="243"/>
    </location>
</feature>
<dbReference type="PaxDb" id="6945-B7Q082"/>
<dbReference type="VEuPathDB" id="VectorBase:ISCP_031962"/>
<feature type="transmembrane region" description="Helical" evidence="2">
    <location>
        <begin position="189"/>
        <end position="210"/>
    </location>
</feature>
<name>B7Q082_IXOSC</name>
<dbReference type="GO" id="GO:0008028">
    <property type="term" value="F:monocarboxylic acid transmembrane transporter activity"/>
    <property type="evidence" value="ECO:0000318"/>
    <property type="project" value="GO_Central"/>
</dbReference>
<dbReference type="Pfam" id="PF07690">
    <property type="entry name" value="MFS_1"/>
    <property type="match status" value="1"/>
</dbReference>
<organism>
    <name type="scientific">Ixodes scapularis</name>
    <name type="common">Black-legged tick</name>
    <name type="synonym">Deer tick</name>
    <dbReference type="NCBI Taxonomy" id="6945"/>
    <lineage>
        <taxon>Eukaryota</taxon>
        <taxon>Metazoa</taxon>
        <taxon>Ecdysozoa</taxon>
        <taxon>Arthropoda</taxon>
        <taxon>Chelicerata</taxon>
        <taxon>Arachnida</taxon>
        <taxon>Acari</taxon>
        <taxon>Parasitiformes</taxon>
        <taxon>Ixodida</taxon>
        <taxon>Ixodoidea</taxon>
        <taxon>Ixodidae</taxon>
        <taxon>Ixodinae</taxon>
        <taxon>Ixodes</taxon>
    </lineage>
</organism>
<feature type="transmembrane region" description="Helical" evidence="2">
    <location>
        <begin position="333"/>
        <end position="351"/>
    </location>
</feature>
<dbReference type="GO" id="GO:0005886">
    <property type="term" value="C:plasma membrane"/>
    <property type="evidence" value="ECO:0000318"/>
    <property type="project" value="GO_Central"/>
</dbReference>
<dbReference type="Gene3D" id="1.20.1250.20">
    <property type="entry name" value="MFS general substrate transporter like domains"/>
    <property type="match status" value="1"/>
</dbReference>
<dbReference type="InterPro" id="IPR011701">
    <property type="entry name" value="MFS"/>
</dbReference>
<dbReference type="EnsemblMetazoa" id="ISCW020612-RA">
    <property type="protein sequence ID" value="ISCW020612-PA"/>
    <property type="gene ID" value="ISCW020612"/>
</dbReference>
<feature type="transmembrane region" description="Helical" evidence="2">
    <location>
        <begin position="392"/>
        <end position="412"/>
    </location>
</feature>
<protein>
    <submittedName>
        <fullName evidence="3 4">Monocarboxylate transporter, putative</fullName>
    </submittedName>
</protein>
<feature type="region of interest" description="Disordered" evidence="1">
    <location>
        <begin position="221"/>
        <end position="252"/>
    </location>
</feature>
<evidence type="ECO:0000313" key="3">
    <source>
        <dbReference type="EMBL" id="EEC12254.1"/>
    </source>
</evidence>
<dbReference type="AlphaFoldDB" id="B7Q082"/>
<evidence type="ECO:0000313" key="4">
    <source>
        <dbReference type="EnsemblMetazoa" id="ISCW020612-PA"/>
    </source>
</evidence>
<feature type="transmembrane region" description="Helical" evidence="2">
    <location>
        <begin position="357"/>
        <end position="380"/>
    </location>
</feature>
<feature type="transmembrane region" description="Helical" evidence="2">
    <location>
        <begin position="73"/>
        <end position="93"/>
    </location>
</feature>
<dbReference type="Proteomes" id="UP000001555">
    <property type="component" value="Unassembled WGS sequence"/>
</dbReference>
<feature type="transmembrane region" description="Helical" evidence="2">
    <location>
        <begin position="100"/>
        <end position="121"/>
    </location>
</feature>
<feature type="transmembrane region" description="Helical" evidence="2">
    <location>
        <begin position="28"/>
        <end position="50"/>
    </location>
</feature>
<feature type="transmembrane region" description="Helical" evidence="2">
    <location>
        <begin position="262"/>
        <end position="280"/>
    </location>
</feature>
<dbReference type="EMBL" id="DS830654">
    <property type="protein sequence ID" value="EEC12254.1"/>
    <property type="molecule type" value="Genomic_DNA"/>
</dbReference>
<evidence type="ECO:0000256" key="1">
    <source>
        <dbReference type="SAM" id="MobiDB-lite"/>
    </source>
</evidence>
<proteinExistence type="predicted"/>
<feature type="transmembrane region" description="Helical" evidence="2">
    <location>
        <begin position="133"/>
        <end position="154"/>
    </location>
</feature>